<organism evidence="2 3">
    <name type="scientific">Chitinibacter bivalviorum</name>
    <dbReference type="NCBI Taxonomy" id="2739434"/>
    <lineage>
        <taxon>Bacteria</taxon>
        <taxon>Pseudomonadati</taxon>
        <taxon>Pseudomonadota</taxon>
        <taxon>Betaproteobacteria</taxon>
        <taxon>Neisseriales</taxon>
        <taxon>Chitinibacteraceae</taxon>
        <taxon>Chitinibacter</taxon>
    </lineage>
</organism>
<reference evidence="2 3" key="1">
    <citation type="submission" date="2020-07" db="EMBL/GenBank/DDBJ databases">
        <title>Complete genome sequence of Chitinibacter sp. 2T18.</title>
        <authorList>
            <person name="Bae J.-W."/>
            <person name="Choi J.-W."/>
        </authorList>
    </citation>
    <scope>NUCLEOTIDE SEQUENCE [LARGE SCALE GENOMIC DNA]</scope>
    <source>
        <strain evidence="2 3">2T18</strain>
    </source>
</reference>
<dbReference type="PROSITE" id="PS51257">
    <property type="entry name" value="PROKAR_LIPOPROTEIN"/>
    <property type="match status" value="1"/>
</dbReference>
<feature type="signal peptide" evidence="1">
    <location>
        <begin position="1"/>
        <end position="26"/>
    </location>
</feature>
<evidence type="ECO:0008006" key="4">
    <source>
        <dbReference type="Google" id="ProtNLM"/>
    </source>
</evidence>
<gene>
    <name evidence="2" type="ORF">HQ393_06780</name>
</gene>
<accession>A0A7H9BH85</accession>
<dbReference type="Proteomes" id="UP000509597">
    <property type="component" value="Chromosome"/>
</dbReference>
<evidence type="ECO:0000313" key="3">
    <source>
        <dbReference type="Proteomes" id="UP000509597"/>
    </source>
</evidence>
<dbReference type="RefSeq" id="WP_179358066.1">
    <property type="nucleotide sequence ID" value="NZ_CP058627.1"/>
</dbReference>
<name>A0A7H9BH85_9NEIS</name>
<proteinExistence type="predicted"/>
<keyword evidence="1" id="KW-0732">Signal</keyword>
<dbReference type="AlphaFoldDB" id="A0A7H9BH85"/>
<protein>
    <recommendedName>
        <fullName evidence="4">DUF2846 domain-containing protein</fullName>
    </recommendedName>
</protein>
<evidence type="ECO:0000256" key="1">
    <source>
        <dbReference type="SAM" id="SignalP"/>
    </source>
</evidence>
<evidence type="ECO:0000313" key="2">
    <source>
        <dbReference type="EMBL" id="QLG87987.1"/>
    </source>
</evidence>
<sequence length="194" mass="21328">MKRMLSLVFVLMLAACSSTMTGQKRAAEQIVQGRIAPIPGNGVVLMSMSLQSLDRDTSDATVFVQGAQGANYLYARIMTDIINAPGSEPSPAGRVYLLSLPAGEYTVSNITGSWSRHSNSMLGFDTSEYFNVPVQQKFSVRAGEVSYLGSLNLNINFQSSVTFSNEFKRDMFDLQKRYQLTDTSNIQQQLLGSQ</sequence>
<dbReference type="KEGG" id="chiz:HQ393_06780"/>
<dbReference type="EMBL" id="CP058627">
    <property type="protein sequence ID" value="QLG87987.1"/>
    <property type="molecule type" value="Genomic_DNA"/>
</dbReference>
<keyword evidence="3" id="KW-1185">Reference proteome</keyword>
<feature type="chain" id="PRO_5028882377" description="DUF2846 domain-containing protein" evidence="1">
    <location>
        <begin position="27"/>
        <end position="194"/>
    </location>
</feature>